<gene>
    <name evidence="2" type="ORF">E3Q22_03550</name>
</gene>
<accession>A0A4T0M2P1</accession>
<sequence>MTIHKDLFKEIRIGDLNVEHRIIHAPLTRMRTQGKNGILRDYVTEYYKQRTTKNGLLIGEACVIAEEAHGLDHAPGIYNEEQIAAWKNVTNVVHQHGGYFFAQIFALGRVAVPEFLDAELKGPSDDVYRDRRVKEMSVDDIERFIGHFKQAAINCIDAAKFDGVEIHGANGYLVDQFIQKKTNRRTDTYAAHTLKFPKSVLAAVVDAIGEKKTAIRISAFSAWQGMREDNPMETFVPWCEHIVSTYKNLAYVHFVDPLIGSSEEDFKNSDILKKIIKDGGLTVISNTDYSLKTANERAAQPYDEGVAFGKLFISNPDLPHRALKNHPLNENYDRTSFYGGTEVGYIDYPYYQ</sequence>
<evidence type="ECO:0000313" key="3">
    <source>
        <dbReference type="Proteomes" id="UP000310685"/>
    </source>
</evidence>
<dbReference type="InterPro" id="IPR001155">
    <property type="entry name" value="OxRdtase_FMN_N"/>
</dbReference>
<proteinExistence type="predicted"/>
<dbReference type="PANTHER" id="PTHR22893">
    <property type="entry name" value="NADH OXIDOREDUCTASE-RELATED"/>
    <property type="match status" value="1"/>
</dbReference>
<dbReference type="InterPro" id="IPR045247">
    <property type="entry name" value="Oye-like"/>
</dbReference>
<dbReference type="GO" id="GO:0010181">
    <property type="term" value="F:FMN binding"/>
    <property type="evidence" value="ECO:0007669"/>
    <property type="project" value="InterPro"/>
</dbReference>
<dbReference type="EMBL" id="SPRC01000047">
    <property type="protein sequence ID" value="TIB76386.1"/>
    <property type="molecule type" value="Genomic_DNA"/>
</dbReference>
<dbReference type="Gene3D" id="3.20.20.70">
    <property type="entry name" value="Aldolase class I"/>
    <property type="match status" value="1"/>
</dbReference>
<dbReference type="GO" id="GO:0016491">
    <property type="term" value="F:oxidoreductase activity"/>
    <property type="evidence" value="ECO:0007669"/>
    <property type="project" value="InterPro"/>
</dbReference>
<evidence type="ECO:0000259" key="1">
    <source>
        <dbReference type="Pfam" id="PF00724"/>
    </source>
</evidence>
<evidence type="ECO:0000313" key="2">
    <source>
        <dbReference type="EMBL" id="TIB76386.1"/>
    </source>
</evidence>
<dbReference type="PANTHER" id="PTHR22893:SF91">
    <property type="entry name" value="NADPH DEHYDROGENASE 2-RELATED"/>
    <property type="match status" value="1"/>
</dbReference>
<comment type="caution">
    <text evidence="2">The sequence shown here is derived from an EMBL/GenBank/DDBJ whole genome shotgun (WGS) entry which is preliminary data.</text>
</comment>
<name>A0A4T0M2P1_9BASI</name>
<dbReference type="SUPFAM" id="SSF51395">
    <property type="entry name" value="FMN-linked oxidoreductases"/>
    <property type="match status" value="1"/>
</dbReference>
<protein>
    <submittedName>
        <fullName evidence="2">FMN-linked oxidoreductase</fullName>
    </submittedName>
</protein>
<dbReference type="Proteomes" id="UP000310685">
    <property type="component" value="Unassembled WGS sequence"/>
</dbReference>
<dbReference type="Pfam" id="PF00724">
    <property type="entry name" value="Oxidored_FMN"/>
    <property type="match status" value="1"/>
</dbReference>
<dbReference type="AlphaFoldDB" id="A0A4T0M2P1"/>
<reference evidence="2 3" key="1">
    <citation type="submission" date="2019-03" db="EMBL/GenBank/DDBJ databases">
        <title>Sequencing 25 genomes of Wallemia mellicola.</title>
        <authorList>
            <person name="Gostincar C."/>
        </authorList>
    </citation>
    <scope>NUCLEOTIDE SEQUENCE [LARGE SCALE GENOMIC DNA]</scope>
    <source>
        <strain evidence="2 3">EXF-6152</strain>
    </source>
</reference>
<feature type="domain" description="NADH:flavin oxidoreductase/NADH oxidase N-terminal" evidence="1">
    <location>
        <begin position="6"/>
        <end position="329"/>
    </location>
</feature>
<organism evidence="2 3">
    <name type="scientific">Wallemia mellicola</name>
    <dbReference type="NCBI Taxonomy" id="1708541"/>
    <lineage>
        <taxon>Eukaryota</taxon>
        <taxon>Fungi</taxon>
        <taxon>Dikarya</taxon>
        <taxon>Basidiomycota</taxon>
        <taxon>Wallemiomycotina</taxon>
        <taxon>Wallemiomycetes</taxon>
        <taxon>Wallemiales</taxon>
        <taxon>Wallemiaceae</taxon>
        <taxon>Wallemia</taxon>
    </lineage>
</organism>
<dbReference type="InterPro" id="IPR013785">
    <property type="entry name" value="Aldolase_TIM"/>
</dbReference>